<dbReference type="Pfam" id="PF14172">
    <property type="entry name" value="DUF4309"/>
    <property type="match status" value="1"/>
</dbReference>
<organism evidence="8 9">
    <name type="scientific">Metasolibacillus meyeri</name>
    <dbReference type="NCBI Taxonomy" id="1071052"/>
    <lineage>
        <taxon>Bacteria</taxon>
        <taxon>Bacillati</taxon>
        <taxon>Bacillota</taxon>
        <taxon>Bacilli</taxon>
        <taxon>Bacillales</taxon>
        <taxon>Caryophanaceae</taxon>
        <taxon>Metasolibacillus</taxon>
    </lineage>
</organism>
<feature type="transmembrane region" description="Helical" evidence="6">
    <location>
        <begin position="6"/>
        <end position="25"/>
    </location>
</feature>
<dbReference type="Proteomes" id="UP001344888">
    <property type="component" value="Unassembled WGS sequence"/>
</dbReference>
<keyword evidence="9" id="KW-1185">Reference proteome</keyword>
<keyword evidence="6" id="KW-0472">Membrane</keyword>
<evidence type="ECO:0000256" key="1">
    <source>
        <dbReference type="ARBA" id="ARBA00001231"/>
    </source>
</evidence>
<sequence length="552" mass="61082">MSKTGWALLLVVVLGILLFIAMMMIQKPKKSEPEPVQEEETESLGSIMQNIVRLAEAGKVPDVPFTAGETEQQEVQQQWGESQNVAEIGNEKYEDYIAQDVTIGYQNELAFDIRSFKADIQKIHLADIKSSMGEPTEIRYYQDEATNQIILVYLINSIYRLKWILPKPTETDSNPSVHHISVYTEIKDEVADMINQMTLDEKIGQMLFAGVSGTALQQETSSLIHDFKVGGMILYANNLETPAQAITLINDLMAANTDNRLPLFIGTDQEGGNVVRLPGALKNFPINKRIGAINEPQFSYEIGSILGEQLKAFGFNLDFAPVLDVNSNPRNPVIGDRAFSDKPHIVSELGIQTMKGLESQQVIPVIKHFPGHGDTSVDSHLALPKVMKSLEELNKLELIPFKAAIENGADVVMIAHILLPNIDETYPSSMSKEIITGILREQLGFDGVVMTDDMTMGAIANHFEMGQAAVDAVKAGNDIVLIAHGFSNVTSAIEAVKAAVNNGEITEDRINESVRRIIQLKQKYQLEHKLVPAVDMDKLNANIEKVLNTYMK</sequence>
<dbReference type="InterPro" id="IPR017853">
    <property type="entry name" value="GH"/>
</dbReference>
<evidence type="ECO:0000259" key="7">
    <source>
        <dbReference type="Pfam" id="PF00933"/>
    </source>
</evidence>
<dbReference type="InterPro" id="IPR025453">
    <property type="entry name" value="DUF4309"/>
</dbReference>
<dbReference type="PANTHER" id="PTHR30480:SF13">
    <property type="entry name" value="BETA-HEXOSAMINIDASE"/>
    <property type="match status" value="1"/>
</dbReference>
<evidence type="ECO:0000256" key="2">
    <source>
        <dbReference type="ARBA" id="ARBA00005336"/>
    </source>
</evidence>
<dbReference type="EMBL" id="JARSFG010000019">
    <property type="protein sequence ID" value="MEC1179670.1"/>
    <property type="molecule type" value="Genomic_DNA"/>
</dbReference>
<evidence type="ECO:0000256" key="4">
    <source>
        <dbReference type="ARBA" id="ARBA00022801"/>
    </source>
</evidence>
<comment type="caution">
    <text evidence="8">The sequence shown here is derived from an EMBL/GenBank/DDBJ whole genome shotgun (WGS) entry which is preliminary data.</text>
</comment>
<dbReference type="NCBIfam" id="NF003740">
    <property type="entry name" value="PRK05337.1"/>
    <property type="match status" value="1"/>
</dbReference>
<dbReference type="EC" id="3.2.1.52" evidence="3"/>
<dbReference type="GO" id="GO:0004563">
    <property type="term" value="F:beta-N-acetylhexosaminidase activity"/>
    <property type="evidence" value="ECO:0007669"/>
    <property type="project" value="UniProtKB-EC"/>
</dbReference>
<dbReference type="Gene3D" id="3.20.20.300">
    <property type="entry name" value="Glycoside hydrolase, family 3, N-terminal domain"/>
    <property type="match status" value="1"/>
</dbReference>
<proteinExistence type="inferred from homology"/>
<reference evidence="8 9" key="1">
    <citation type="submission" date="2023-03" db="EMBL/GenBank/DDBJ databases">
        <title>Bacillus Genome Sequencing.</title>
        <authorList>
            <person name="Dunlap C."/>
        </authorList>
    </citation>
    <scope>NUCLEOTIDE SEQUENCE [LARGE SCALE GENOMIC DNA]</scope>
    <source>
        <strain evidence="8 9">B-59205</strain>
    </source>
</reference>
<comment type="catalytic activity">
    <reaction evidence="1">
        <text>Hydrolysis of terminal non-reducing N-acetyl-D-hexosamine residues in N-acetyl-beta-D-hexosaminides.</text>
        <dbReference type="EC" id="3.2.1.52"/>
    </reaction>
</comment>
<evidence type="ECO:0000256" key="6">
    <source>
        <dbReference type="SAM" id="Phobius"/>
    </source>
</evidence>
<comment type="similarity">
    <text evidence="2">Belongs to the glycosyl hydrolase 3 family.</text>
</comment>
<dbReference type="GO" id="GO:0009254">
    <property type="term" value="P:peptidoglycan turnover"/>
    <property type="evidence" value="ECO:0007669"/>
    <property type="project" value="TreeGrafter"/>
</dbReference>
<accession>A0AAW9NQ44</accession>
<dbReference type="InterPro" id="IPR001764">
    <property type="entry name" value="Glyco_hydro_3_N"/>
</dbReference>
<protein>
    <recommendedName>
        <fullName evidence="3">beta-N-acetylhexosaminidase</fullName>
        <ecNumber evidence="3">3.2.1.52</ecNumber>
    </recommendedName>
</protein>
<feature type="domain" description="Glycoside hydrolase family 3 N-terminal" evidence="7">
    <location>
        <begin position="198"/>
        <end position="520"/>
    </location>
</feature>
<dbReference type="InterPro" id="IPR036962">
    <property type="entry name" value="Glyco_hydro_3_N_sf"/>
</dbReference>
<dbReference type="PANTHER" id="PTHR30480">
    <property type="entry name" value="BETA-HEXOSAMINIDASE-RELATED"/>
    <property type="match status" value="1"/>
</dbReference>
<dbReference type="Pfam" id="PF00933">
    <property type="entry name" value="Glyco_hydro_3"/>
    <property type="match status" value="1"/>
</dbReference>
<keyword evidence="6" id="KW-1133">Transmembrane helix</keyword>
<dbReference type="InterPro" id="IPR050226">
    <property type="entry name" value="NagZ_Beta-hexosaminidase"/>
</dbReference>
<dbReference type="InterPro" id="IPR019800">
    <property type="entry name" value="Glyco_hydro_3_AS"/>
</dbReference>
<evidence type="ECO:0000256" key="3">
    <source>
        <dbReference type="ARBA" id="ARBA00012663"/>
    </source>
</evidence>
<keyword evidence="4 8" id="KW-0378">Hydrolase</keyword>
<evidence type="ECO:0000313" key="8">
    <source>
        <dbReference type="EMBL" id="MEC1179670.1"/>
    </source>
</evidence>
<gene>
    <name evidence="8" type="primary">nagZ</name>
    <name evidence="8" type="ORF">P9B03_14310</name>
</gene>
<evidence type="ECO:0000313" key="9">
    <source>
        <dbReference type="Proteomes" id="UP001344888"/>
    </source>
</evidence>
<keyword evidence="5 8" id="KW-0326">Glycosidase</keyword>
<keyword evidence="6" id="KW-0812">Transmembrane</keyword>
<dbReference type="AlphaFoldDB" id="A0AAW9NQ44"/>
<dbReference type="SUPFAM" id="SSF51445">
    <property type="entry name" value="(Trans)glycosidases"/>
    <property type="match status" value="1"/>
</dbReference>
<dbReference type="GO" id="GO:0005975">
    <property type="term" value="P:carbohydrate metabolic process"/>
    <property type="evidence" value="ECO:0007669"/>
    <property type="project" value="InterPro"/>
</dbReference>
<dbReference type="RefSeq" id="WP_326124157.1">
    <property type="nucleotide sequence ID" value="NZ_JARSFG010000019.1"/>
</dbReference>
<evidence type="ECO:0000256" key="5">
    <source>
        <dbReference type="ARBA" id="ARBA00023295"/>
    </source>
</evidence>
<dbReference type="PROSITE" id="PS00775">
    <property type="entry name" value="GLYCOSYL_HYDROL_F3"/>
    <property type="match status" value="1"/>
</dbReference>
<name>A0AAW9NQ44_9BACL</name>